<evidence type="ECO:0000256" key="3">
    <source>
        <dbReference type="ARBA" id="ARBA00023015"/>
    </source>
</evidence>
<dbReference type="GO" id="GO:0003677">
    <property type="term" value="F:DNA binding"/>
    <property type="evidence" value="ECO:0007669"/>
    <property type="project" value="InterPro"/>
</dbReference>
<evidence type="ECO:0000256" key="5">
    <source>
        <dbReference type="ARBA" id="ARBA00023163"/>
    </source>
</evidence>
<gene>
    <name evidence="8" type="ORF">Vretimale_7518</name>
</gene>
<keyword evidence="6" id="KW-0539">Nucleus</keyword>
<dbReference type="PROSITE" id="PS50110">
    <property type="entry name" value="RESPONSE_REGULATORY"/>
    <property type="match status" value="1"/>
</dbReference>
<feature type="region of interest" description="Disordered" evidence="7">
    <location>
        <begin position="155"/>
        <end position="174"/>
    </location>
</feature>
<feature type="region of interest" description="Disordered" evidence="7">
    <location>
        <begin position="645"/>
        <end position="671"/>
    </location>
</feature>
<dbReference type="FunFam" id="1.10.10.60:FF:000007">
    <property type="entry name" value="Two-component response regulator"/>
    <property type="match status" value="1"/>
</dbReference>
<comment type="caution">
    <text evidence="8">The sequence shown here is derived from an EMBL/GenBank/DDBJ whole genome shotgun (WGS) entry which is preliminary data.</text>
</comment>
<dbReference type="SUPFAM" id="SSF46689">
    <property type="entry name" value="Homeodomain-like"/>
    <property type="match status" value="1"/>
</dbReference>
<keyword evidence="5" id="KW-0804">Transcription</keyword>
<dbReference type="InterPro" id="IPR017930">
    <property type="entry name" value="Myb_dom"/>
</dbReference>
<protein>
    <submittedName>
        <fullName evidence="8">Uncharacterized protein</fullName>
    </submittedName>
</protein>
<evidence type="ECO:0000256" key="2">
    <source>
        <dbReference type="ARBA" id="ARBA00023012"/>
    </source>
</evidence>
<feature type="compositionally biased region" description="Basic and acidic residues" evidence="7">
    <location>
        <begin position="160"/>
        <end position="174"/>
    </location>
</feature>
<feature type="compositionally biased region" description="Gly residues" evidence="7">
    <location>
        <begin position="337"/>
        <end position="351"/>
    </location>
</feature>
<dbReference type="Pfam" id="PF00249">
    <property type="entry name" value="Myb_DNA-binding"/>
    <property type="match status" value="1"/>
</dbReference>
<keyword evidence="1" id="KW-0597">Phosphoprotein</keyword>
<keyword evidence="2" id="KW-0902">Two-component regulatory system</keyword>
<sequence>MDGRAEGAVAIKQEDHVSGHWHNFPAGLRLLVVDDDPLCLKVVEQMLRKCSYDVTTCTNATLALNLLREKSTEYDLVLSDVYMPDMDGFKLLEVVGLEMDLPVIMMSSNGDTSNVLRGVTHGACDYLIKPVRLEELRNLWQHVVRRRRQLNLDLDSDEQSQERDEDQGRNKRKLDTMGFMSDQLRLMGAGNGGVSGANGTTANGALGGSSGLGGGLGNAADDLGFENGSNKKARVVWSVEMHQQFVNAVNQLGIDKAVPKKILEIMNVDGLTRENVASHLQKYRLYLKRVSGVQQSAQNRAVKPPPPQQPQSPPGASQPQQQQQQQPLPASGPNGAAAGGGGAGQMPSGGGAAAALAGILGTGGPGGGGGGACPGGGAGPPPGGGSIGPDGGPPGVGLNPATIAGAMTATAGGFPPPPPPPHPAALLAANPMMAAAGLNPLLGPMGGLGVGPLGPLNPLNSMPMPGMQPPLGLLPGLPGGAGQPGLGPLGPMGLPGLGPLPSLPGGLPLNPMANGLQQMAAANLMQGMAGLGPLPPLSMNGLMGPLPGVGLPGPQQHLFPQQPQALQQQHQQQQQQQQLQQQQKDLLTVQKQQQAAIGAAVPLPHTQQQQQQPGLPQTVTVGTPSLANPTAAALLHQHTCGQHNNLSCSSPHPHHHHHQQQQQVLQSQHSPHLAANKHPLATVVLNGVVDSGGRGAHMHVGTGTHGSDPGGGVVGVLDIPPDMIGGLIEDSFGGVPSAGGQVTPGTGTAVLDPAMLLEESDNPDFAAVFQEMSSYGASSGNVGGSVAASVVMGQVLLPQPPIVDAVGGLGITSETARVDEDFLNLLFKS</sequence>
<evidence type="ECO:0000313" key="9">
    <source>
        <dbReference type="Proteomes" id="UP000722791"/>
    </source>
</evidence>
<dbReference type="PANTHER" id="PTHR43874">
    <property type="entry name" value="TWO-COMPONENT RESPONSE REGULATOR"/>
    <property type="match status" value="1"/>
</dbReference>
<accession>A0A8J4LNA7</accession>
<dbReference type="OrthoDB" id="60033at2759"/>
<evidence type="ECO:0000256" key="4">
    <source>
        <dbReference type="ARBA" id="ARBA00023159"/>
    </source>
</evidence>
<evidence type="ECO:0000256" key="1">
    <source>
        <dbReference type="ARBA" id="ARBA00022553"/>
    </source>
</evidence>
<feature type="region of interest" description="Disordered" evidence="7">
    <location>
        <begin position="295"/>
        <end position="351"/>
    </location>
</feature>
<keyword evidence="4" id="KW-0010">Activator</keyword>
<dbReference type="PANTHER" id="PTHR43874:SF7">
    <property type="entry name" value="TWO-COMPONENT RESPONSE REGULATOR ARR10"/>
    <property type="match status" value="1"/>
</dbReference>
<proteinExistence type="predicted"/>
<evidence type="ECO:0000313" key="8">
    <source>
        <dbReference type="EMBL" id="GIM02676.1"/>
    </source>
</evidence>
<evidence type="ECO:0000256" key="6">
    <source>
        <dbReference type="ARBA" id="ARBA00023242"/>
    </source>
</evidence>
<dbReference type="EMBL" id="BNCQ01000012">
    <property type="protein sequence ID" value="GIM02676.1"/>
    <property type="molecule type" value="Genomic_DNA"/>
</dbReference>
<dbReference type="Gene3D" id="1.10.10.60">
    <property type="entry name" value="Homeodomain-like"/>
    <property type="match status" value="1"/>
</dbReference>
<dbReference type="InterPro" id="IPR045279">
    <property type="entry name" value="ARR-like"/>
</dbReference>
<organism evidence="8 9">
    <name type="scientific">Volvox reticuliferus</name>
    <dbReference type="NCBI Taxonomy" id="1737510"/>
    <lineage>
        <taxon>Eukaryota</taxon>
        <taxon>Viridiplantae</taxon>
        <taxon>Chlorophyta</taxon>
        <taxon>core chlorophytes</taxon>
        <taxon>Chlorophyceae</taxon>
        <taxon>CS clade</taxon>
        <taxon>Chlamydomonadales</taxon>
        <taxon>Volvocaceae</taxon>
        <taxon>Volvox</taxon>
    </lineage>
</organism>
<feature type="compositionally biased region" description="Low complexity" evidence="7">
    <location>
        <begin position="603"/>
        <end position="621"/>
    </location>
</feature>
<dbReference type="InterPro" id="IPR009057">
    <property type="entry name" value="Homeodomain-like_sf"/>
</dbReference>
<feature type="compositionally biased region" description="Pro residues" evidence="7">
    <location>
        <begin position="303"/>
        <end position="313"/>
    </location>
</feature>
<dbReference type="PROSITE" id="PS51294">
    <property type="entry name" value="HTH_MYB"/>
    <property type="match status" value="1"/>
</dbReference>
<dbReference type="InterPro" id="IPR006447">
    <property type="entry name" value="Myb_dom_plants"/>
</dbReference>
<keyword evidence="3" id="KW-0805">Transcription regulation</keyword>
<dbReference type="InterPro" id="IPR011006">
    <property type="entry name" value="CheY-like_superfamily"/>
</dbReference>
<dbReference type="SUPFAM" id="SSF52172">
    <property type="entry name" value="CheY-like"/>
    <property type="match status" value="1"/>
</dbReference>
<dbReference type="CDD" id="cd17584">
    <property type="entry name" value="REC_typeB_ARR-like"/>
    <property type="match status" value="1"/>
</dbReference>
<dbReference type="GO" id="GO:0000160">
    <property type="term" value="P:phosphorelay signal transduction system"/>
    <property type="evidence" value="ECO:0007669"/>
    <property type="project" value="UniProtKB-KW"/>
</dbReference>
<feature type="compositionally biased region" description="Low complexity" evidence="7">
    <location>
        <begin position="660"/>
        <end position="671"/>
    </location>
</feature>
<reference evidence="8" key="1">
    <citation type="journal article" date="2021" name="Proc. Natl. Acad. Sci. U.S.A.">
        <title>Three genomes in the algal genus Volvox reveal the fate of a haploid sex-determining region after a transition to homothallism.</title>
        <authorList>
            <person name="Yamamoto K."/>
            <person name="Hamaji T."/>
            <person name="Kawai-Toyooka H."/>
            <person name="Matsuzaki R."/>
            <person name="Takahashi F."/>
            <person name="Nishimura Y."/>
            <person name="Kawachi M."/>
            <person name="Noguchi H."/>
            <person name="Minakuchi Y."/>
            <person name="Umen J.G."/>
            <person name="Toyoda A."/>
            <person name="Nozaki H."/>
        </authorList>
    </citation>
    <scope>NUCLEOTIDE SEQUENCE</scope>
    <source>
        <strain evidence="8">NIES-3785</strain>
    </source>
</reference>
<feature type="region of interest" description="Disordered" evidence="7">
    <location>
        <begin position="603"/>
        <end position="625"/>
    </location>
</feature>
<dbReference type="GO" id="GO:0009736">
    <property type="term" value="P:cytokinin-activated signaling pathway"/>
    <property type="evidence" value="ECO:0007669"/>
    <property type="project" value="InterPro"/>
</dbReference>
<feature type="region of interest" description="Disordered" evidence="7">
    <location>
        <begin position="371"/>
        <end position="401"/>
    </location>
</feature>
<dbReference type="SMART" id="SM00448">
    <property type="entry name" value="REC"/>
    <property type="match status" value="1"/>
</dbReference>
<dbReference type="AlphaFoldDB" id="A0A8J4LNA7"/>
<feature type="compositionally biased region" description="Gly residues" evidence="7">
    <location>
        <begin position="371"/>
        <end position="395"/>
    </location>
</feature>
<dbReference type="NCBIfam" id="TIGR01557">
    <property type="entry name" value="myb_SHAQKYF"/>
    <property type="match status" value="1"/>
</dbReference>
<feature type="region of interest" description="Disordered" evidence="7">
    <location>
        <begin position="545"/>
        <end position="577"/>
    </location>
</feature>
<feature type="compositionally biased region" description="Low complexity" evidence="7">
    <location>
        <begin position="314"/>
        <end position="336"/>
    </location>
</feature>
<evidence type="ECO:0000256" key="7">
    <source>
        <dbReference type="SAM" id="MobiDB-lite"/>
    </source>
</evidence>
<name>A0A8J4LNA7_9CHLO</name>
<dbReference type="Gene3D" id="3.40.50.2300">
    <property type="match status" value="1"/>
</dbReference>
<dbReference type="InterPro" id="IPR001005">
    <property type="entry name" value="SANT/Myb"/>
</dbReference>
<dbReference type="Proteomes" id="UP000722791">
    <property type="component" value="Unassembled WGS sequence"/>
</dbReference>
<dbReference type="InterPro" id="IPR001789">
    <property type="entry name" value="Sig_transdc_resp-reg_receiver"/>
</dbReference>
<dbReference type="Pfam" id="PF00072">
    <property type="entry name" value="Response_reg"/>
    <property type="match status" value="1"/>
</dbReference>